<dbReference type="PROSITE" id="PS00455">
    <property type="entry name" value="AMP_BINDING"/>
    <property type="match status" value="1"/>
</dbReference>
<accession>A0AA43TSH0</accession>
<evidence type="ECO:0000259" key="4">
    <source>
        <dbReference type="PROSITE" id="PS50075"/>
    </source>
</evidence>
<dbReference type="InterPro" id="IPR042099">
    <property type="entry name" value="ANL_N_sf"/>
</dbReference>
<dbReference type="InterPro" id="IPR051414">
    <property type="entry name" value="Adenylate-forming_Reductase"/>
</dbReference>
<organism evidence="5 6">
    <name type="scientific">Ramalina farinacea</name>
    <dbReference type="NCBI Taxonomy" id="258253"/>
    <lineage>
        <taxon>Eukaryota</taxon>
        <taxon>Fungi</taxon>
        <taxon>Dikarya</taxon>
        <taxon>Ascomycota</taxon>
        <taxon>Pezizomycotina</taxon>
        <taxon>Lecanoromycetes</taxon>
        <taxon>OSLEUM clade</taxon>
        <taxon>Lecanoromycetidae</taxon>
        <taxon>Lecanorales</taxon>
        <taxon>Lecanorineae</taxon>
        <taxon>Ramalinaceae</taxon>
        <taxon>Ramalina</taxon>
    </lineage>
</organism>
<dbReference type="Gene3D" id="3.40.50.12780">
    <property type="entry name" value="N-terminal domain of ligase-like"/>
    <property type="match status" value="1"/>
</dbReference>
<dbReference type="InterPro" id="IPR036736">
    <property type="entry name" value="ACP-like_sf"/>
</dbReference>
<name>A0AA43TSH0_9LECA</name>
<evidence type="ECO:0000256" key="3">
    <source>
        <dbReference type="ARBA" id="ARBA00022679"/>
    </source>
</evidence>
<dbReference type="SUPFAM" id="SSF56801">
    <property type="entry name" value="Acetyl-CoA synthetase-like"/>
    <property type="match status" value="1"/>
</dbReference>
<dbReference type="GO" id="GO:0016740">
    <property type="term" value="F:transferase activity"/>
    <property type="evidence" value="ECO:0007669"/>
    <property type="project" value="UniProtKB-KW"/>
</dbReference>
<dbReference type="AlphaFoldDB" id="A0AA43TSH0"/>
<dbReference type="InterPro" id="IPR023213">
    <property type="entry name" value="CAT-like_dom_sf"/>
</dbReference>
<gene>
    <name evidence="5" type="ORF">OHK93_004203</name>
</gene>
<evidence type="ECO:0000313" key="5">
    <source>
        <dbReference type="EMBL" id="MDI1486014.1"/>
    </source>
</evidence>
<keyword evidence="2" id="KW-0597">Phosphoprotein</keyword>
<sequence length="1182" mass="130825">MTLNNSAEYGKRLLPQILDRLAITEPDRIIYSVATLSDISYGLRHISARTFAKAVDKTAWWLHKQVGTPTLIQTVGYIGPHDIRHILLTYACVKAGYAALFLSPKNNTEGALAVLNAVKCKIWVHPCEQPYVTLVEDCLQQYSMNLLAIPEIDELLDAESTELFPYNKTFDEAVQDPFCFLHTSGSTGVPKPIAWSHGLIATMDAVRLLPPTEGDEGLAPWTSLWKEGDRIYSSFPMSHGAGIIMDILLPSLFGLHCILGPAAVLPNINLVESLADHGRIDIWSMVPSLVDELGETPDVLAKFESSKFICASGGPVSPISASKVNDVVRVLNLTGTTEGLFIGNLVVEREDWLWFAFHPFSGFKFRELEPDLYEHWVHRNEHWPLFQGIFHTFPTEQSVNFKDLYVKHPTKSNLWAFKGRSDDLVVLSNGYKISPLDTEAFVATHHAIKDCLIIGTGKPQAGLLVELKEPSSRDNELFDSIWSTVEKANRLSLHKNQLQRDYITFVEPDKAFVRTDKGTVKRRATLALFEDYIERFYSSRGDDTDTATVDTSSVESITDSIRPIFGSLLPAIHEAPPDADVFSLGLDSILVFRAVKTIRAAMGLQDLLAPRHLYANPTLAKFSAALARLAAEARKTNGSASEAHVDGDVAQMKRMIDIHKARLSFKLNPFDYVNFNHYMGLCFFFALRKEVSFKDAFANLQEGLRRTMQLIPALDGKIMACSEQEIGHKKGDLRLTIPSLPSSASSDCNDTDPSTGPRQLVYRDLSHVLPPFEELRNAGFLPSAVKDELVLGGNPFPPLPADILIAQANFLEGGCILATNFHHSCFDGIGVMVALQVWAESCRYLQGDASATCSWLDPESFNHSLPEILYEQEGYARPAQEVDPGVWGFLPFLPPKEAVGSHRNGSLTTENFGLPKASALPPAPVFPRRFVWPPAPAQDSLSTTMFLIPPENVQKLKQEVLADPEAKGVITSISDIVQAFFWRSAVKARYRVAKEVHGEVFGPDEISVLELPVDGRPYFSSLLPSSYMGSMLILNRPNMPVETLCSPETSIGRVAYLLREAAARITPSLVHDAFTLLQSLPDHDDFSIACAGLTGMHAMISNLMLFQTSEISFGDGIFADGGSPQAMRPQLERGHKRFRFLVIFPMKSDGGVELVLGTLPEELEMLKSDEEFSKYASLVDSC</sequence>
<dbReference type="Proteomes" id="UP001161017">
    <property type="component" value="Unassembled WGS sequence"/>
</dbReference>
<proteinExistence type="predicted"/>
<dbReference type="PANTHER" id="PTHR43439:SF2">
    <property type="entry name" value="ENZYME, PUTATIVE (JCVI)-RELATED"/>
    <property type="match status" value="1"/>
</dbReference>
<evidence type="ECO:0000256" key="2">
    <source>
        <dbReference type="ARBA" id="ARBA00022553"/>
    </source>
</evidence>
<dbReference type="Gene3D" id="1.10.1200.10">
    <property type="entry name" value="ACP-like"/>
    <property type="match status" value="1"/>
</dbReference>
<keyword evidence="6" id="KW-1185">Reference proteome</keyword>
<dbReference type="PROSITE" id="PS50075">
    <property type="entry name" value="CARRIER"/>
    <property type="match status" value="1"/>
</dbReference>
<reference evidence="5" key="1">
    <citation type="journal article" date="2023" name="Genome Biol. Evol.">
        <title>First Whole Genome Sequence and Flow Cytometry Genome Size Data for the Lichen-Forming Fungus Ramalina farinacea (Ascomycota).</title>
        <authorList>
            <person name="Llewellyn T."/>
            <person name="Mian S."/>
            <person name="Hill R."/>
            <person name="Leitch I.J."/>
            <person name="Gaya E."/>
        </authorList>
    </citation>
    <scope>NUCLEOTIDE SEQUENCE</scope>
    <source>
        <strain evidence="5">LIQ254RAFAR</strain>
    </source>
</reference>
<evidence type="ECO:0000256" key="1">
    <source>
        <dbReference type="ARBA" id="ARBA00022450"/>
    </source>
</evidence>
<dbReference type="Pfam" id="PF23562">
    <property type="entry name" value="AMP-binding_C_3"/>
    <property type="match status" value="1"/>
</dbReference>
<keyword evidence="3" id="KW-0808">Transferase</keyword>
<dbReference type="Pfam" id="PF22664">
    <property type="entry name" value="TRI-like_N"/>
    <property type="match status" value="1"/>
</dbReference>
<dbReference type="Pfam" id="PF00550">
    <property type="entry name" value="PP-binding"/>
    <property type="match status" value="1"/>
</dbReference>
<dbReference type="SUPFAM" id="SSF47336">
    <property type="entry name" value="ACP-like"/>
    <property type="match status" value="1"/>
</dbReference>
<dbReference type="EMBL" id="JAPUFD010000002">
    <property type="protein sequence ID" value="MDI1486014.1"/>
    <property type="molecule type" value="Genomic_DNA"/>
</dbReference>
<dbReference type="InterPro" id="IPR009081">
    <property type="entry name" value="PP-bd_ACP"/>
</dbReference>
<dbReference type="InterPro" id="IPR020845">
    <property type="entry name" value="AMP-binding_CS"/>
</dbReference>
<comment type="caution">
    <text evidence="5">The sequence shown here is derived from an EMBL/GenBank/DDBJ whole genome shotgun (WGS) entry which is preliminary data.</text>
</comment>
<dbReference type="PANTHER" id="PTHR43439">
    <property type="entry name" value="PHENYLACETATE-COENZYME A LIGASE"/>
    <property type="match status" value="1"/>
</dbReference>
<protein>
    <submittedName>
        <fullName evidence="5">NRPS-like protein biosynthetic cluster</fullName>
    </submittedName>
</protein>
<evidence type="ECO:0000313" key="6">
    <source>
        <dbReference type="Proteomes" id="UP001161017"/>
    </source>
</evidence>
<dbReference type="InterPro" id="IPR054710">
    <property type="entry name" value="Tri101-like_N"/>
</dbReference>
<dbReference type="Pfam" id="PF00501">
    <property type="entry name" value="AMP-binding"/>
    <property type="match status" value="1"/>
</dbReference>
<feature type="domain" description="Carrier" evidence="4">
    <location>
        <begin position="552"/>
        <end position="630"/>
    </location>
</feature>
<keyword evidence="1" id="KW-0596">Phosphopantetheine</keyword>
<dbReference type="Gene3D" id="3.30.559.10">
    <property type="entry name" value="Chloramphenicol acetyltransferase-like domain"/>
    <property type="match status" value="2"/>
</dbReference>
<dbReference type="Pfam" id="PF02458">
    <property type="entry name" value="Transferase"/>
    <property type="match status" value="1"/>
</dbReference>
<dbReference type="InterPro" id="IPR000873">
    <property type="entry name" value="AMP-dep_synth/lig_dom"/>
</dbReference>